<dbReference type="Gene3D" id="3.30.390.10">
    <property type="entry name" value="Enolase-like, N-terminal domain"/>
    <property type="match status" value="1"/>
</dbReference>
<dbReference type="SUPFAM" id="SSF51604">
    <property type="entry name" value="Enolase C-terminal domain-like"/>
    <property type="match status" value="1"/>
</dbReference>
<evidence type="ECO:0000256" key="1">
    <source>
        <dbReference type="ARBA" id="ARBA00001946"/>
    </source>
</evidence>
<keyword evidence="2" id="KW-0479">Metal-binding</keyword>
<dbReference type="Pfam" id="PF02746">
    <property type="entry name" value="MR_MLE_N"/>
    <property type="match status" value="1"/>
</dbReference>
<sequence>MTGTRIRDIRFFRATSATSRPISDATHDISEIAFYVMELETVAGVIGQGYLLAFHYSPQAICGALHDLRRFILDREYDVHQTRDVQNDYERESEYFGISGLQRWALAIANVAMWDAWARHLGQPIWKVLGSHSRKVPVYGSGGWLSYSDDELIDEVLDYKGRGFTAVKIKVGSPEIERDVERLRRVREAVGSGLKIMMDANQGMDVPSAIALIHRAADLDIHWFEEPIPRDDFDGYAAIHSKTRISLAMGEREYDTVALRELLRRGAIDLWQPDIIRLGGVDAWRDSAALAAAHRIPVLPHYYKDYDVPLLATVSNGFGAESFDWIDAIIDEPMPIEGGFATPRTGDGWGFRFLSEFLHEVVEIPVVSDGIGVSAIGTSA</sequence>
<dbReference type="InterPro" id="IPR013341">
    <property type="entry name" value="Mandelate_racemase_N_dom"/>
</dbReference>
<name>A0ABQ1RGG3_9MICO</name>
<evidence type="ECO:0000259" key="4">
    <source>
        <dbReference type="SMART" id="SM00922"/>
    </source>
</evidence>
<dbReference type="CDD" id="cd03316">
    <property type="entry name" value="MR_like"/>
    <property type="match status" value="1"/>
</dbReference>
<evidence type="ECO:0000256" key="2">
    <source>
        <dbReference type="ARBA" id="ARBA00022723"/>
    </source>
</evidence>
<evidence type="ECO:0000313" key="5">
    <source>
        <dbReference type="EMBL" id="GGD69603.1"/>
    </source>
</evidence>
<dbReference type="PANTHER" id="PTHR13794:SF58">
    <property type="entry name" value="MITOCHONDRIAL ENOLASE SUPERFAMILY MEMBER 1"/>
    <property type="match status" value="1"/>
</dbReference>
<dbReference type="EMBL" id="BMCM01000001">
    <property type="protein sequence ID" value="GGD69603.1"/>
    <property type="molecule type" value="Genomic_DNA"/>
</dbReference>
<dbReference type="InterPro" id="IPR029065">
    <property type="entry name" value="Enolase_C-like"/>
</dbReference>
<dbReference type="SMART" id="SM00922">
    <property type="entry name" value="MR_MLE"/>
    <property type="match status" value="1"/>
</dbReference>
<organism evidence="5 6">
    <name type="scientific">Microbacterium murale</name>
    <dbReference type="NCBI Taxonomy" id="1081040"/>
    <lineage>
        <taxon>Bacteria</taxon>
        <taxon>Bacillati</taxon>
        <taxon>Actinomycetota</taxon>
        <taxon>Actinomycetes</taxon>
        <taxon>Micrococcales</taxon>
        <taxon>Microbacteriaceae</taxon>
        <taxon>Microbacterium</taxon>
    </lineage>
</organism>
<gene>
    <name evidence="5" type="ORF">GCM10007269_10910</name>
</gene>
<evidence type="ECO:0000256" key="3">
    <source>
        <dbReference type="ARBA" id="ARBA00022842"/>
    </source>
</evidence>
<keyword evidence="6" id="KW-1185">Reference proteome</keyword>
<evidence type="ECO:0000313" key="6">
    <source>
        <dbReference type="Proteomes" id="UP000629365"/>
    </source>
</evidence>
<dbReference type="SFLD" id="SFLDS00001">
    <property type="entry name" value="Enolase"/>
    <property type="match status" value="1"/>
</dbReference>
<comment type="cofactor">
    <cofactor evidence="1">
        <name>Mg(2+)</name>
        <dbReference type="ChEBI" id="CHEBI:18420"/>
    </cofactor>
</comment>
<dbReference type="Pfam" id="PF13378">
    <property type="entry name" value="MR_MLE_C"/>
    <property type="match status" value="1"/>
</dbReference>
<reference evidence="6" key="1">
    <citation type="journal article" date="2019" name="Int. J. Syst. Evol. Microbiol.">
        <title>The Global Catalogue of Microorganisms (GCM) 10K type strain sequencing project: providing services to taxonomists for standard genome sequencing and annotation.</title>
        <authorList>
            <consortium name="The Broad Institute Genomics Platform"/>
            <consortium name="The Broad Institute Genome Sequencing Center for Infectious Disease"/>
            <person name="Wu L."/>
            <person name="Ma J."/>
        </authorList>
    </citation>
    <scope>NUCLEOTIDE SEQUENCE [LARGE SCALE GENOMIC DNA]</scope>
    <source>
        <strain evidence="6">CCM 7640</strain>
    </source>
</reference>
<dbReference type="SUPFAM" id="SSF54826">
    <property type="entry name" value="Enolase N-terminal domain-like"/>
    <property type="match status" value="1"/>
</dbReference>
<dbReference type="RefSeq" id="WP_188435510.1">
    <property type="nucleotide sequence ID" value="NZ_BMCM01000001.1"/>
</dbReference>
<dbReference type="InterPro" id="IPR036849">
    <property type="entry name" value="Enolase-like_C_sf"/>
</dbReference>
<dbReference type="InterPro" id="IPR013342">
    <property type="entry name" value="Mandelate_racemase_C"/>
</dbReference>
<protein>
    <submittedName>
        <fullName evidence="5">Uroporphyrinogen decarboxylase</fullName>
    </submittedName>
</protein>
<accession>A0ABQ1RGG3</accession>
<dbReference type="Gene3D" id="3.20.20.120">
    <property type="entry name" value="Enolase-like C-terminal domain"/>
    <property type="match status" value="1"/>
</dbReference>
<feature type="domain" description="Mandelate racemase/muconate lactonizing enzyme C-terminal" evidence="4">
    <location>
        <begin position="149"/>
        <end position="246"/>
    </location>
</feature>
<keyword evidence="3" id="KW-0460">Magnesium</keyword>
<proteinExistence type="predicted"/>
<dbReference type="PANTHER" id="PTHR13794">
    <property type="entry name" value="ENOLASE SUPERFAMILY, MANDELATE RACEMASE"/>
    <property type="match status" value="1"/>
</dbReference>
<dbReference type="InterPro" id="IPR046945">
    <property type="entry name" value="RHMD-like"/>
</dbReference>
<dbReference type="InterPro" id="IPR029017">
    <property type="entry name" value="Enolase-like_N"/>
</dbReference>
<dbReference type="Proteomes" id="UP000629365">
    <property type="component" value="Unassembled WGS sequence"/>
</dbReference>
<dbReference type="SFLD" id="SFLDG00179">
    <property type="entry name" value="mandelate_racemase"/>
    <property type="match status" value="1"/>
</dbReference>
<comment type="caution">
    <text evidence="5">The sequence shown here is derived from an EMBL/GenBank/DDBJ whole genome shotgun (WGS) entry which is preliminary data.</text>
</comment>